<evidence type="ECO:0000256" key="7">
    <source>
        <dbReference type="ARBA" id="ARBA00023136"/>
    </source>
</evidence>
<dbReference type="GO" id="GO:0008360">
    <property type="term" value="P:regulation of cell shape"/>
    <property type="evidence" value="ECO:0007669"/>
    <property type="project" value="UniProtKB-KW"/>
</dbReference>
<dbReference type="Proteomes" id="UP000276443">
    <property type="component" value="Unassembled WGS sequence"/>
</dbReference>
<name>A0A3N5BCW7_9BACI</name>
<dbReference type="EMBL" id="RKRF01000007">
    <property type="protein sequence ID" value="RPF55474.1"/>
    <property type="molecule type" value="Genomic_DNA"/>
</dbReference>
<comment type="similarity">
    <text evidence="2">Belongs to the MreD family.</text>
</comment>
<reference evidence="9 10" key="1">
    <citation type="submission" date="2018-11" db="EMBL/GenBank/DDBJ databases">
        <title>Genomic Encyclopedia of Type Strains, Phase IV (KMG-IV): sequencing the most valuable type-strain genomes for metagenomic binning, comparative biology and taxonomic classification.</title>
        <authorList>
            <person name="Goeker M."/>
        </authorList>
    </citation>
    <scope>NUCLEOTIDE SEQUENCE [LARGE SCALE GENOMIC DNA]</scope>
    <source>
        <strain evidence="9 10">DSM 18090</strain>
    </source>
</reference>
<accession>A0A3N5BCW7</accession>
<proteinExistence type="inferred from homology"/>
<keyword evidence="4 8" id="KW-0812">Transmembrane</keyword>
<dbReference type="OrthoDB" id="1653857at2"/>
<feature type="transmembrane region" description="Helical" evidence="8">
    <location>
        <begin position="104"/>
        <end position="128"/>
    </location>
</feature>
<comment type="caution">
    <text evidence="9">The sequence shown here is derived from an EMBL/GenBank/DDBJ whole genome shotgun (WGS) entry which is preliminary data.</text>
</comment>
<dbReference type="RefSeq" id="WP_124219165.1">
    <property type="nucleotide sequence ID" value="NZ_RKRF01000007.1"/>
</dbReference>
<dbReference type="InterPro" id="IPR007227">
    <property type="entry name" value="Cell_shape_determining_MreD"/>
</dbReference>
<gene>
    <name evidence="9" type="ORF">EDC24_0351</name>
</gene>
<dbReference type="AlphaFoldDB" id="A0A3N5BCW7"/>
<keyword evidence="3" id="KW-1003">Cell membrane</keyword>
<evidence type="ECO:0000256" key="3">
    <source>
        <dbReference type="ARBA" id="ARBA00022475"/>
    </source>
</evidence>
<sequence>MRFLYLPLWLIIFLVLESVAIQFLPNSVMQSELLYIPHWILIFSILILLFYDQGKTYHGLMNGIIFGFLTELVYTDLLGVYLLAYGSSLYVIHLLNKLLQQNLFVAIVLSIVGLVIAEFVLFAVYTIVGQVDMVISDFVQIRLIPTTLINLLFLLIIYPVFTKRLIKWQEVDEQMK</sequence>
<keyword evidence="7 8" id="KW-0472">Membrane</keyword>
<evidence type="ECO:0000256" key="6">
    <source>
        <dbReference type="ARBA" id="ARBA00022989"/>
    </source>
</evidence>
<dbReference type="Pfam" id="PF04093">
    <property type="entry name" value="MreD"/>
    <property type="match status" value="1"/>
</dbReference>
<dbReference type="NCBIfam" id="TIGR03426">
    <property type="entry name" value="shape_MreD"/>
    <property type="match status" value="1"/>
</dbReference>
<evidence type="ECO:0000256" key="1">
    <source>
        <dbReference type="ARBA" id="ARBA00004651"/>
    </source>
</evidence>
<feature type="transmembrane region" description="Helical" evidence="8">
    <location>
        <begin position="63"/>
        <end position="84"/>
    </location>
</feature>
<keyword evidence="10" id="KW-1185">Reference proteome</keyword>
<evidence type="ECO:0000256" key="4">
    <source>
        <dbReference type="ARBA" id="ARBA00022692"/>
    </source>
</evidence>
<organism evidence="9 10">
    <name type="scientific">Aquisalibacillus elongatus</name>
    <dbReference type="NCBI Taxonomy" id="485577"/>
    <lineage>
        <taxon>Bacteria</taxon>
        <taxon>Bacillati</taxon>
        <taxon>Bacillota</taxon>
        <taxon>Bacilli</taxon>
        <taxon>Bacillales</taxon>
        <taxon>Bacillaceae</taxon>
        <taxon>Aquisalibacillus</taxon>
    </lineage>
</organism>
<protein>
    <submittedName>
        <fullName evidence="9">Rod shape-determining protein MreD</fullName>
    </submittedName>
</protein>
<keyword evidence="6 8" id="KW-1133">Transmembrane helix</keyword>
<keyword evidence="5" id="KW-0133">Cell shape</keyword>
<evidence type="ECO:0000313" key="10">
    <source>
        <dbReference type="Proteomes" id="UP000276443"/>
    </source>
</evidence>
<evidence type="ECO:0000256" key="2">
    <source>
        <dbReference type="ARBA" id="ARBA00007776"/>
    </source>
</evidence>
<evidence type="ECO:0000313" key="9">
    <source>
        <dbReference type="EMBL" id="RPF55474.1"/>
    </source>
</evidence>
<dbReference type="GO" id="GO:0005886">
    <property type="term" value="C:plasma membrane"/>
    <property type="evidence" value="ECO:0007669"/>
    <property type="project" value="UniProtKB-SubCell"/>
</dbReference>
<comment type="subcellular location">
    <subcellularLocation>
        <location evidence="1">Cell membrane</location>
        <topology evidence="1">Multi-pass membrane protein</topology>
    </subcellularLocation>
</comment>
<evidence type="ECO:0000256" key="8">
    <source>
        <dbReference type="SAM" id="Phobius"/>
    </source>
</evidence>
<feature type="transmembrane region" description="Helical" evidence="8">
    <location>
        <begin position="140"/>
        <end position="161"/>
    </location>
</feature>
<feature type="transmembrane region" description="Helical" evidence="8">
    <location>
        <begin position="34"/>
        <end position="51"/>
    </location>
</feature>
<evidence type="ECO:0000256" key="5">
    <source>
        <dbReference type="ARBA" id="ARBA00022960"/>
    </source>
</evidence>